<reference evidence="1 2" key="1">
    <citation type="submission" date="2014-02" db="EMBL/GenBank/DDBJ databases">
        <title>The small core and large imbalanced accessory genome model reveals a collaborative survival strategy of Sorangium cellulosum strains in nature.</title>
        <authorList>
            <person name="Han K."/>
            <person name="Peng R."/>
            <person name="Blom J."/>
            <person name="Li Y.-Z."/>
        </authorList>
    </citation>
    <scope>NUCLEOTIDE SEQUENCE [LARGE SCALE GENOMIC DNA]</scope>
    <source>
        <strain evidence="1 2">So0007-03</strain>
    </source>
</reference>
<organism evidence="1 2">
    <name type="scientific">Sorangium cellulosum</name>
    <name type="common">Polyangium cellulosum</name>
    <dbReference type="NCBI Taxonomy" id="56"/>
    <lineage>
        <taxon>Bacteria</taxon>
        <taxon>Pseudomonadati</taxon>
        <taxon>Myxococcota</taxon>
        <taxon>Polyangia</taxon>
        <taxon>Polyangiales</taxon>
        <taxon>Polyangiaceae</taxon>
        <taxon>Sorangium</taxon>
    </lineage>
</organism>
<dbReference type="AlphaFoldDB" id="A0A150TFB0"/>
<dbReference type="Pfam" id="PF06841">
    <property type="entry name" value="Phage_T4_gp19"/>
    <property type="match status" value="1"/>
</dbReference>
<dbReference type="PANTHER" id="PTHR38009">
    <property type="entry name" value="CONSERVED HYPOTHETICAL PHAGE TAIL PROTEIN"/>
    <property type="match status" value="1"/>
</dbReference>
<comment type="caution">
    <text evidence="1">The sequence shown here is derived from an EMBL/GenBank/DDBJ whole genome shotgun (WGS) entry which is preliminary data.</text>
</comment>
<dbReference type="EMBL" id="JEME01002728">
    <property type="protein sequence ID" value="KYG03384.1"/>
    <property type="molecule type" value="Genomic_DNA"/>
</dbReference>
<dbReference type="Proteomes" id="UP000075502">
    <property type="component" value="Unassembled WGS sequence"/>
</dbReference>
<dbReference type="InterPro" id="IPR011747">
    <property type="entry name" value="CHP02241"/>
</dbReference>
<dbReference type="PANTHER" id="PTHR38009:SF1">
    <property type="entry name" value="CONSERVED HYPOTHETICAL PHAGE TAIL PROTEIN"/>
    <property type="match status" value="1"/>
</dbReference>
<sequence>MALTKSEIVTAYPLPSYNYRVEIAGAAVGFSEVSGLSIKRETTTYKESPVGGASPGPVVMNMPAQRAAPTLTLKKGIVKKASVAALYGWISAIQVNQVEKKDIYVRLCDEKGEAVISWKVQNAFPTRLDAPAFTATSNEAAIESMELMADAILIEEA</sequence>
<gene>
    <name evidence="1" type="ORF">BE21_51940</name>
</gene>
<dbReference type="NCBIfam" id="TIGR02241">
    <property type="entry name" value="conserved hypothetical phage tail region protein"/>
    <property type="match status" value="1"/>
</dbReference>
<accession>A0A150TFB0</accession>
<name>A0A150TFB0_SORCE</name>
<evidence type="ECO:0000313" key="2">
    <source>
        <dbReference type="Proteomes" id="UP000075502"/>
    </source>
</evidence>
<protein>
    <submittedName>
        <fullName evidence="1">Phage tail protein</fullName>
    </submittedName>
</protein>
<dbReference type="InterPro" id="IPR010667">
    <property type="entry name" value="Phage_T4_Gp19"/>
</dbReference>
<proteinExistence type="predicted"/>
<dbReference type="GO" id="GO:0005198">
    <property type="term" value="F:structural molecule activity"/>
    <property type="evidence" value="ECO:0007669"/>
    <property type="project" value="InterPro"/>
</dbReference>
<evidence type="ECO:0000313" key="1">
    <source>
        <dbReference type="EMBL" id="KYG03384.1"/>
    </source>
</evidence>